<keyword evidence="2" id="KW-1185">Reference proteome</keyword>
<reference evidence="1 2" key="1">
    <citation type="journal article" date="2021" name="Genome Biol. Evol.">
        <title>Complete Genome Sequencing of a Novel Gloeobacter Species from a Waterfall Cave in Mexico.</title>
        <authorList>
            <person name="Saw J.H."/>
            <person name="Cardona T."/>
            <person name="Montejano G."/>
        </authorList>
    </citation>
    <scope>NUCLEOTIDE SEQUENCE [LARGE SCALE GENOMIC DNA]</scope>
    <source>
        <strain evidence="1">MG652769</strain>
    </source>
</reference>
<sequence length="153" mass="17514">MHPSATQKLQFELRARREGVLLWAEIVYCSPAEAQQLRDGAERLHVLSEQPPSIGLVITPEFDEHGRRLAMDIDQHGYGGLVRFENLLTEDNYLQVVVGEGLYPLIVREEALMHFWMQLTLQCERHFLAVASEKGCFGYWESDLALSRAVEET</sequence>
<evidence type="ECO:0000313" key="2">
    <source>
        <dbReference type="Proteomes" id="UP001054846"/>
    </source>
</evidence>
<proteinExistence type="predicted"/>
<protein>
    <submittedName>
        <fullName evidence="1">Uncharacterized protein</fullName>
    </submittedName>
</protein>
<dbReference type="EMBL" id="CP063845">
    <property type="protein sequence ID" value="UFP93887.1"/>
    <property type="molecule type" value="Genomic_DNA"/>
</dbReference>
<accession>A0ABY3PJN3</accession>
<evidence type="ECO:0000313" key="1">
    <source>
        <dbReference type="EMBL" id="UFP93887.1"/>
    </source>
</evidence>
<gene>
    <name evidence="1" type="ORF">ISF26_19265</name>
</gene>
<organism evidence="1 2">
    <name type="scientific">Gloeobacter morelensis MG652769</name>
    <dbReference type="NCBI Taxonomy" id="2781736"/>
    <lineage>
        <taxon>Bacteria</taxon>
        <taxon>Bacillati</taxon>
        <taxon>Cyanobacteriota</taxon>
        <taxon>Cyanophyceae</taxon>
        <taxon>Gloeobacterales</taxon>
        <taxon>Gloeobacteraceae</taxon>
        <taxon>Gloeobacter</taxon>
        <taxon>Gloeobacter morelensis</taxon>
    </lineage>
</organism>
<dbReference type="Proteomes" id="UP001054846">
    <property type="component" value="Chromosome"/>
</dbReference>
<dbReference type="RefSeq" id="WP_230840945.1">
    <property type="nucleotide sequence ID" value="NZ_CP063845.1"/>
</dbReference>
<name>A0ABY3PJN3_9CYAN</name>